<name>A0A166ID10_9MICO</name>
<feature type="compositionally biased region" description="Low complexity" evidence="1">
    <location>
        <begin position="244"/>
        <end position="256"/>
    </location>
</feature>
<sequence length="305" mass="32186">MIAQCFRTLCLCSILSSTPRDGTSCCRRGERSASGDQPGGECGAEGLLRPAAGVCFCSRGRFFRLAEEWPCIVGRQCVGRLSFGATAAAPAGAGRVAQERSAVVDPVGGGSSGLRRCCRAARARCPAGARGTGARVFDERSRAGRLYCDVVALAWEGCLAVRRGGPLLARRRPIPTSRSSWIARERRARSGSLDACRKSIGSPARAPSRTASKPPRRAGCCGRSGWATTTGRSRRSASRRRGTRSPPATSRSSASRAPRRRACTPEAATRSSSAPSPSLTASRWDTRACTSRSSPARSSPTPSRP</sequence>
<feature type="compositionally biased region" description="Basic residues" evidence="1">
    <location>
        <begin position="232"/>
        <end position="243"/>
    </location>
</feature>
<gene>
    <name evidence="2" type="ORF">ACH61_00669</name>
</gene>
<evidence type="ECO:0000256" key="1">
    <source>
        <dbReference type="SAM" id="MobiDB-lite"/>
    </source>
</evidence>
<comment type="caution">
    <text evidence="2">The sequence shown here is derived from an EMBL/GenBank/DDBJ whole genome shotgun (WGS) entry which is preliminary data.</text>
</comment>
<dbReference type="Proteomes" id="UP000076717">
    <property type="component" value="Unassembled WGS sequence"/>
</dbReference>
<feature type="compositionally biased region" description="Low complexity" evidence="1">
    <location>
        <begin position="264"/>
        <end position="305"/>
    </location>
</feature>
<evidence type="ECO:0000313" key="2">
    <source>
        <dbReference type="EMBL" id="KZX22183.1"/>
    </source>
</evidence>
<proteinExistence type="predicted"/>
<protein>
    <submittedName>
        <fullName evidence="2">Uncharacterized protein</fullName>
    </submittedName>
</protein>
<feature type="region of interest" description="Disordered" evidence="1">
    <location>
        <begin position="192"/>
        <end position="305"/>
    </location>
</feature>
<dbReference type="AlphaFoldDB" id="A0A166ID10"/>
<accession>A0A166ID10</accession>
<dbReference type="EMBL" id="LIIN01000013">
    <property type="protein sequence ID" value="KZX22183.1"/>
    <property type="molecule type" value="Genomic_DNA"/>
</dbReference>
<keyword evidence="3" id="KW-1185">Reference proteome</keyword>
<reference evidence="2 3" key="1">
    <citation type="submission" date="2015-08" db="EMBL/GenBank/DDBJ databases">
        <title>Draft Genome Sequence of Rathayibacter sp. Strain VKM Ac-2596 Isolated from Leaf Gall Induced by Plant-Parasitic Nematodes.</title>
        <authorList>
            <person name="Vasilenko O.V."/>
            <person name="Starodumova I.P."/>
            <person name="Tarlachkov S.V."/>
            <person name="Dorofeeva L.V."/>
            <person name="Evtushenko L.I."/>
        </authorList>
    </citation>
    <scope>NUCLEOTIDE SEQUENCE [LARGE SCALE GENOMIC DNA]</scope>
    <source>
        <strain evidence="2 3">VKM Ac-2596</strain>
    </source>
</reference>
<organism evidence="2 3">
    <name type="scientific">Rathayibacter tanaceti</name>
    <dbReference type="NCBI Taxonomy" id="1671680"/>
    <lineage>
        <taxon>Bacteria</taxon>
        <taxon>Bacillati</taxon>
        <taxon>Actinomycetota</taxon>
        <taxon>Actinomycetes</taxon>
        <taxon>Micrococcales</taxon>
        <taxon>Microbacteriaceae</taxon>
        <taxon>Rathayibacter</taxon>
    </lineage>
</organism>
<evidence type="ECO:0000313" key="3">
    <source>
        <dbReference type="Proteomes" id="UP000076717"/>
    </source>
</evidence>